<evidence type="ECO:0000313" key="3">
    <source>
        <dbReference type="EMBL" id="MFC7340603.1"/>
    </source>
</evidence>
<dbReference type="Pfam" id="PF09534">
    <property type="entry name" value="Trp_oprn_chp"/>
    <property type="match status" value="1"/>
</dbReference>
<protein>
    <submittedName>
        <fullName evidence="3">Trp biosynthesis-associated membrane protein</fullName>
    </submittedName>
</protein>
<proteinExistence type="predicted"/>
<keyword evidence="2" id="KW-1133">Transmembrane helix</keyword>
<feature type="transmembrane region" description="Helical" evidence="2">
    <location>
        <begin position="89"/>
        <end position="106"/>
    </location>
</feature>
<feature type="region of interest" description="Disordered" evidence="1">
    <location>
        <begin position="170"/>
        <end position="203"/>
    </location>
</feature>
<feature type="compositionally biased region" description="Basic and acidic residues" evidence="1">
    <location>
        <begin position="175"/>
        <end position="203"/>
    </location>
</feature>
<organism evidence="3 4">
    <name type="scientific">Saccharopolyspora griseoalba</name>
    <dbReference type="NCBI Taxonomy" id="1431848"/>
    <lineage>
        <taxon>Bacteria</taxon>
        <taxon>Bacillati</taxon>
        <taxon>Actinomycetota</taxon>
        <taxon>Actinomycetes</taxon>
        <taxon>Pseudonocardiales</taxon>
        <taxon>Pseudonocardiaceae</taxon>
        <taxon>Saccharopolyspora</taxon>
    </lineage>
</organism>
<feature type="transmembrane region" description="Helical" evidence="2">
    <location>
        <begin position="65"/>
        <end position="82"/>
    </location>
</feature>
<feature type="transmembrane region" description="Helical" evidence="2">
    <location>
        <begin position="139"/>
        <end position="160"/>
    </location>
</feature>
<keyword evidence="4" id="KW-1185">Reference proteome</keyword>
<keyword evidence="2" id="KW-0812">Transmembrane</keyword>
<dbReference type="EMBL" id="JBHTCJ010000002">
    <property type="protein sequence ID" value="MFC7340603.1"/>
    <property type="molecule type" value="Genomic_DNA"/>
</dbReference>
<evidence type="ECO:0000256" key="2">
    <source>
        <dbReference type="SAM" id="Phobius"/>
    </source>
</evidence>
<feature type="transmembrane region" description="Helical" evidence="2">
    <location>
        <begin position="16"/>
        <end position="40"/>
    </location>
</feature>
<dbReference type="InterPro" id="IPR019051">
    <property type="entry name" value="Trp_biosyn_TM_oprn/chp"/>
</dbReference>
<evidence type="ECO:0000313" key="4">
    <source>
        <dbReference type="Proteomes" id="UP001596504"/>
    </source>
</evidence>
<dbReference type="Proteomes" id="UP001596504">
    <property type="component" value="Unassembled WGS sequence"/>
</dbReference>
<keyword evidence="2" id="KW-0472">Membrane</keyword>
<gene>
    <name evidence="3" type="ORF">ACFQRI_04200</name>
</gene>
<accession>A0ABW2LGY8</accession>
<reference evidence="4" key="1">
    <citation type="journal article" date="2019" name="Int. J. Syst. Evol. Microbiol.">
        <title>The Global Catalogue of Microorganisms (GCM) 10K type strain sequencing project: providing services to taxonomists for standard genome sequencing and annotation.</title>
        <authorList>
            <consortium name="The Broad Institute Genomics Platform"/>
            <consortium name="The Broad Institute Genome Sequencing Center for Infectious Disease"/>
            <person name="Wu L."/>
            <person name="Ma J."/>
        </authorList>
    </citation>
    <scope>NUCLEOTIDE SEQUENCE [LARGE SCALE GENOMIC DNA]</scope>
    <source>
        <strain evidence="4">WLHS5</strain>
    </source>
</reference>
<dbReference type="RefSeq" id="WP_380664629.1">
    <property type="nucleotide sequence ID" value="NZ_JBHTCJ010000002.1"/>
</dbReference>
<comment type="caution">
    <text evidence="3">The sequence shown here is derived from an EMBL/GenBank/DDBJ whole genome shotgun (WGS) entry which is preliminary data.</text>
</comment>
<name>A0ABW2LGY8_9PSEU</name>
<sequence length="203" mass="20880">MTSAQASEPQPRSKGLLWIVVLLVLAGAGALWGASALTWAGQQFHTPLGTTVTSGGTGAQLRPELGPMALAALAAVAAVLATGGLLRRLMGLLIALAGALLAYRGYRTLAGGWFDYVRDHAPAGGDPVGEVSTQPAGPLLMLLGALLLVIAGVLTILRAGRMPAMGAKYSAPGAAKERPSHDADRQLWNELDAGRDPTAEDDR</sequence>
<evidence type="ECO:0000256" key="1">
    <source>
        <dbReference type="SAM" id="MobiDB-lite"/>
    </source>
</evidence>